<evidence type="ECO:0000256" key="3">
    <source>
        <dbReference type="ARBA" id="ARBA00022763"/>
    </source>
</evidence>
<evidence type="ECO:0000256" key="11">
    <source>
        <dbReference type="ARBA" id="ARBA00034617"/>
    </source>
</evidence>
<dbReference type="GO" id="GO:0005829">
    <property type="term" value="C:cytosol"/>
    <property type="evidence" value="ECO:0007669"/>
    <property type="project" value="TreeGrafter"/>
</dbReference>
<reference evidence="18" key="1">
    <citation type="submission" date="2009-12" db="EMBL/GenBank/DDBJ databases">
        <title>Complete sequence of Treponema azotonutricium strain ZAS-9.</title>
        <authorList>
            <person name="Tetu S.G."/>
            <person name="Matson E."/>
            <person name="Ren Q."/>
            <person name="Seshadri R."/>
            <person name="Elbourne L."/>
            <person name="Hassan K.A."/>
            <person name="Durkin A."/>
            <person name="Radune D."/>
            <person name="Mohamoud Y."/>
            <person name="Shay R."/>
            <person name="Jin S."/>
            <person name="Zhang X."/>
            <person name="Lucey K."/>
            <person name="Ballor N.R."/>
            <person name="Ottesen E."/>
            <person name="Rosenthal R."/>
            <person name="Allen A."/>
            <person name="Leadbetter J.R."/>
            <person name="Paulsen I.T."/>
        </authorList>
    </citation>
    <scope>NUCLEOTIDE SEQUENCE [LARGE SCALE GENOMIC DNA]</scope>
    <source>
        <strain evidence="18">ATCC BAA-888 / DSM 13862 / ZAS-9</strain>
    </source>
</reference>
<evidence type="ECO:0000256" key="13">
    <source>
        <dbReference type="ARBA" id="ARBA00048988"/>
    </source>
</evidence>
<evidence type="ECO:0000256" key="5">
    <source>
        <dbReference type="ARBA" id="ARBA00022806"/>
    </source>
</evidence>
<keyword evidence="6" id="KW-0269">Exonuclease</keyword>
<dbReference type="InterPro" id="IPR014016">
    <property type="entry name" value="UvrD-like_ATP-bd"/>
</dbReference>
<name>F5YEF4_LEAAZ</name>
<keyword evidence="7 14" id="KW-0067">ATP-binding</keyword>
<keyword evidence="4 14" id="KW-0378">Hydrolase</keyword>
<dbReference type="Pfam" id="PF00580">
    <property type="entry name" value="UvrD-helicase"/>
    <property type="match status" value="1"/>
</dbReference>
<keyword evidence="3" id="KW-0227">DNA damage</keyword>
<evidence type="ECO:0000256" key="7">
    <source>
        <dbReference type="ARBA" id="ARBA00022840"/>
    </source>
</evidence>
<keyword evidence="5 14" id="KW-0347">Helicase</keyword>
<evidence type="ECO:0000256" key="6">
    <source>
        <dbReference type="ARBA" id="ARBA00022839"/>
    </source>
</evidence>
<evidence type="ECO:0000256" key="2">
    <source>
        <dbReference type="ARBA" id="ARBA00022741"/>
    </source>
</evidence>
<dbReference type="Pfam" id="PF12705">
    <property type="entry name" value="PDDEXK_1"/>
    <property type="match status" value="1"/>
</dbReference>
<gene>
    <name evidence="17" type="ordered locus">TREAZ_2615</name>
</gene>
<keyword evidence="10" id="KW-0413">Isomerase</keyword>
<dbReference type="InterPro" id="IPR014017">
    <property type="entry name" value="DNA_helicase_UvrD-like_C"/>
</dbReference>
<dbReference type="AlphaFoldDB" id="F5YEF4"/>
<dbReference type="FunCoup" id="F5YEF4">
    <property type="interactions" value="15"/>
</dbReference>
<dbReference type="PROSITE" id="PS51217">
    <property type="entry name" value="UVRD_HELICASE_CTER"/>
    <property type="match status" value="1"/>
</dbReference>
<organism evidence="17 18">
    <name type="scientific">Leadbettera azotonutricia (strain ATCC BAA-888 / DSM 13862 / ZAS-9)</name>
    <name type="common">Treponema azotonutricium</name>
    <dbReference type="NCBI Taxonomy" id="545695"/>
    <lineage>
        <taxon>Bacteria</taxon>
        <taxon>Pseudomonadati</taxon>
        <taxon>Spirochaetota</taxon>
        <taxon>Spirochaetia</taxon>
        <taxon>Spirochaetales</taxon>
        <taxon>Breznakiellaceae</taxon>
        <taxon>Leadbettera</taxon>
    </lineage>
</organism>
<dbReference type="STRING" id="545695.TREAZ_2615"/>
<dbReference type="EMBL" id="CP001841">
    <property type="protein sequence ID" value="AEF81153.1"/>
    <property type="molecule type" value="Genomic_DNA"/>
</dbReference>
<dbReference type="GO" id="GO:0033202">
    <property type="term" value="C:DNA helicase complex"/>
    <property type="evidence" value="ECO:0007669"/>
    <property type="project" value="TreeGrafter"/>
</dbReference>
<reference evidence="17 18" key="2">
    <citation type="journal article" date="2011" name="ISME J.">
        <title>RNA-seq reveals cooperative metabolic interactions between two termite-gut spirochete species in co-culture.</title>
        <authorList>
            <person name="Rosenthal A.Z."/>
            <person name="Matson E.G."/>
            <person name="Eldar A."/>
            <person name="Leadbetter J.R."/>
        </authorList>
    </citation>
    <scope>NUCLEOTIDE SEQUENCE [LARGE SCALE GENOMIC DNA]</scope>
    <source>
        <strain evidence="18">ATCC BAA-888 / DSM 13862 / ZAS-9</strain>
    </source>
</reference>
<keyword evidence="9" id="KW-0234">DNA repair</keyword>
<evidence type="ECO:0000256" key="8">
    <source>
        <dbReference type="ARBA" id="ARBA00023125"/>
    </source>
</evidence>
<dbReference type="InterPro" id="IPR027417">
    <property type="entry name" value="P-loop_NTPase"/>
</dbReference>
<dbReference type="Gene3D" id="1.10.486.10">
    <property type="entry name" value="PCRA, domain 4"/>
    <property type="match status" value="1"/>
</dbReference>
<dbReference type="InterPro" id="IPR038726">
    <property type="entry name" value="PDDEXK_AddAB-type"/>
</dbReference>
<keyword evidence="1" id="KW-0540">Nuclease</keyword>
<dbReference type="SUPFAM" id="SSF52540">
    <property type="entry name" value="P-loop containing nucleoside triphosphate hydrolases"/>
    <property type="match status" value="1"/>
</dbReference>
<keyword evidence="2 14" id="KW-0547">Nucleotide-binding</keyword>
<dbReference type="eggNOG" id="COG1074">
    <property type="taxonomic scope" value="Bacteria"/>
</dbReference>
<proteinExistence type="predicted"/>
<feature type="domain" description="UvrD-like helicase C-terminal" evidence="16">
    <location>
        <begin position="492"/>
        <end position="794"/>
    </location>
</feature>
<dbReference type="GO" id="GO:0043138">
    <property type="term" value="F:3'-5' DNA helicase activity"/>
    <property type="evidence" value="ECO:0007669"/>
    <property type="project" value="UniProtKB-EC"/>
</dbReference>
<sequence length="1206" mass="135582">MKNLLKALDPGQCDAATLFSNGIAAAGAGSGKTKVLATRYAWLIMEKNLKPEEILALTFTNKAVSEMYSRIYNFLLEEQKDNPKAQEALKLFHKARISTLDSFSAQVGRIASRRYGISPDFSSDDQGIKELARDSALRFVLDHLNDPAIQRLLEENKIKKIAEDIFAEIVLEYSPISSPLDFNEELELQKKEITLAWKEKSGAADAIIELLISETDRLGSSVKSIKASQKLTEIFAGKSPPKTPDINPLLEDKSPSPESRQEIAEYFAYLSEIIAVAANFGNSSDFTLIEENFKTLKGNIAKKDGLYFELESIANYALQFSITSGIFRLLKIFQEEFNEKKRASGKLTFNDIAHLAVDALKDHPDIRKVYKDSVARIMIDEFQDNNKLQRDLIYLLAEDPKREEKGIPPIECLNPDKMFFVGDEKQSIYRFRGADVAVFRGLGNDIFKGEAKAQGSISLNHNYRSRPNLIAAFNKIFGNLDEGEDDEEGKAGGVFLPINDSLPDYEAIYRRIKPPEGSAKETESLVHFCFLDSGRLADNDPDGTSSQDLEAAFIANKIQTLIQNKEKIPERAKEGAIAWRQCRYSDFAILERSYTHQQALEKQFRNFGIPYNTDRPAGLFSDGPVNDLKSYLRLLVYPQDRIAYAALLRSPFMRLSDLALSICMLSPVKEPFSEELDKDIPKEDLQLYQSAREHYRAMKEASRSLPLTELLTKLWYQEGYRYETLWQESSQVYEGLFDLFFEFARNIEGRGKSLAEFLDYLEDVISKEEKPDDMDIPSEDGTGVRIMSIHKSKGLEFPIVFLFDCANSGNNKASSGLITNHEKWGISLKLPQANELPLEGDNYFRRLQRAEEKLKSTAELRRLLYVAMTRAESRLFLTLALPKQNNGEREANNLTNNEWNADKIRERLSQLNAKDSDSQSSFLKLLTPIAAKDLGSLCTIEAIQVLSRKEILFLAAPFRDKSRSDADKTKAAADARPFYEHATLIEKEEVQPETLSASKLHISTKTHEPAENNAPPATDAGNYSISLLEKAGLNAADFGTIVHAVLEGTLNKHQPFIPSRIVSRLEDEKDLAVILEEAGRMADKFLASGLGIKCLASGFCEPEYPIITAVTIGDRSIPITGQIDLLYEDSASMVIVDFKTDKVENPEDHYEQLAVYQRAVSDIFGKPVKSWLYYLRSGNAVDVSDQAEMISIEKAAEAYCAEVMLR</sequence>
<dbReference type="InterPro" id="IPR011604">
    <property type="entry name" value="PDDEXK-like_dom_sf"/>
</dbReference>
<dbReference type="InParanoid" id="F5YEF4"/>
<evidence type="ECO:0000313" key="18">
    <source>
        <dbReference type="Proteomes" id="UP000009222"/>
    </source>
</evidence>
<evidence type="ECO:0000256" key="9">
    <source>
        <dbReference type="ARBA" id="ARBA00023204"/>
    </source>
</evidence>
<dbReference type="Proteomes" id="UP000009222">
    <property type="component" value="Chromosome"/>
</dbReference>
<comment type="catalytic activity">
    <reaction evidence="11">
        <text>Couples ATP hydrolysis with the unwinding of duplex DNA by translocating in the 3'-5' direction.</text>
        <dbReference type="EC" id="5.6.2.4"/>
    </reaction>
</comment>
<dbReference type="SUPFAM" id="SSF52980">
    <property type="entry name" value="Restriction endonuclease-like"/>
    <property type="match status" value="1"/>
</dbReference>
<dbReference type="GO" id="GO:0003677">
    <property type="term" value="F:DNA binding"/>
    <property type="evidence" value="ECO:0007669"/>
    <property type="project" value="UniProtKB-KW"/>
</dbReference>
<dbReference type="GO" id="GO:0005524">
    <property type="term" value="F:ATP binding"/>
    <property type="evidence" value="ECO:0007669"/>
    <property type="project" value="UniProtKB-UniRule"/>
</dbReference>
<dbReference type="PANTHER" id="PTHR11070">
    <property type="entry name" value="UVRD / RECB / PCRA DNA HELICASE FAMILY MEMBER"/>
    <property type="match status" value="1"/>
</dbReference>
<dbReference type="InterPro" id="IPR011335">
    <property type="entry name" value="Restrct_endonuc-II-like"/>
</dbReference>
<comment type="catalytic activity">
    <reaction evidence="13">
        <text>ATP + H2O = ADP + phosphate + H(+)</text>
        <dbReference type="Rhea" id="RHEA:13065"/>
        <dbReference type="ChEBI" id="CHEBI:15377"/>
        <dbReference type="ChEBI" id="CHEBI:15378"/>
        <dbReference type="ChEBI" id="CHEBI:30616"/>
        <dbReference type="ChEBI" id="CHEBI:43474"/>
        <dbReference type="ChEBI" id="CHEBI:456216"/>
        <dbReference type="EC" id="5.6.2.4"/>
    </reaction>
</comment>
<dbReference type="KEGG" id="taz:TREAZ_2615"/>
<accession>F5YEF4</accession>
<evidence type="ECO:0000259" key="15">
    <source>
        <dbReference type="PROSITE" id="PS51198"/>
    </source>
</evidence>
<dbReference type="InterPro" id="IPR000212">
    <property type="entry name" value="DNA_helicase_UvrD/REP"/>
</dbReference>
<dbReference type="GO" id="GO:0000725">
    <property type="term" value="P:recombinational repair"/>
    <property type="evidence" value="ECO:0007669"/>
    <property type="project" value="TreeGrafter"/>
</dbReference>
<evidence type="ECO:0000256" key="1">
    <source>
        <dbReference type="ARBA" id="ARBA00022722"/>
    </source>
</evidence>
<evidence type="ECO:0000313" key="17">
    <source>
        <dbReference type="EMBL" id="AEF81153.1"/>
    </source>
</evidence>
<keyword evidence="8" id="KW-0238">DNA-binding</keyword>
<dbReference type="EC" id="5.6.2.4" evidence="12"/>
<protein>
    <recommendedName>
        <fullName evidence="12">DNA 3'-5' helicase</fullName>
        <ecNumber evidence="12">5.6.2.4</ecNumber>
    </recommendedName>
</protein>
<dbReference type="PANTHER" id="PTHR11070:SF48">
    <property type="entry name" value="ATP-DEPENDENT HELICASE_NUCLEASE SUBUNIT A"/>
    <property type="match status" value="1"/>
</dbReference>
<dbReference type="RefSeq" id="WP_015712915.1">
    <property type="nucleotide sequence ID" value="NC_015577.1"/>
</dbReference>
<evidence type="ECO:0000256" key="4">
    <source>
        <dbReference type="ARBA" id="ARBA00022801"/>
    </source>
</evidence>
<dbReference type="GO" id="GO:0004527">
    <property type="term" value="F:exonuclease activity"/>
    <property type="evidence" value="ECO:0007669"/>
    <property type="project" value="UniProtKB-KW"/>
</dbReference>
<dbReference type="HOGENOM" id="CLU_001114_1_3_12"/>
<feature type="domain" description="UvrD-like helicase ATP-binding" evidence="15">
    <location>
        <begin position="5"/>
        <end position="466"/>
    </location>
</feature>
<evidence type="ECO:0000256" key="10">
    <source>
        <dbReference type="ARBA" id="ARBA00023235"/>
    </source>
</evidence>
<dbReference type="Gene3D" id="3.40.50.300">
    <property type="entry name" value="P-loop containing nucleotide triphosphate hydrolases"/>
    <property type="match status" value="4"/>
</dbReference>
<dbReference type="Pfam" id="PF13361">
    <property type="entry name" value="UvrD_C"/>
    <property type="match status" value="1"/>
</dbReference>
<dbReference type="PROSITE" id="PS51198">
    <property type="entry name" value="UVRD_HELICASE_ATP_BIND"/>
    <property type="match status" value="1"/>
</dbReference>
<dbReference type="Gene3D" id="3.90.320.10">
    <property type="match status" value="1"/>
</dbReference>
<feature type="binding site" evidence="14">
    <location>
        <begin position="26"/>
        <end position="33"/>
    </location>
    <ligand>
        <name>ATP</name>
        <dbReference type="ChEBI" id="CHEBI:30616"/>
    </ligand>
</feature>
<keyword evidence="18" id="KW-1185">Reference proteome</keyword>
<evidence type="ECO:0000256" key="14">
    <source>
        <dbReference type="PROSITE-ProRule" id="PRU00560"/>
    </source>
</evidence>
<evidence type="ECO:0000256" key="12">
    <source>
        <dbReference type="ARBA" id="ARBA00034808"/>
    </source>
</evidence>
<evidence type="ECO:0000259" key="16">
    <source>
        <dbReference type="PROSITE" id="PS51217"/>
    </source>
</evidence>